<dbReference type="SUPFAM" id="SSF53850">
    <property type="entry name" value="Periplasmic binding protein-like II"/>
    <property type="match status" value="1"/>
</dbReference>
<evidence type="ECO:0000256" key="3">
    <source>
        <dbReference type="ARBA" id="ARBA00023125"/>
    </source>
</evidence>
<dbReference type="SUPFAM" id="SSF46785">
    <property type="entry name" value="Winged helix' DNA-binding domain"/>
    <property type="match status" value="1"/>
</dbReference>
<evidence type="ECO:0000259" key="5">
    <source>
        <dbReference type="PROSITE" id="PS50931"/>
    </source>
</evidence>
<dbReference type="STRING" id="1461322.OJ16_13210"/>
<dbReference type="InterPro" id="IPR036390">
    <property type="entry name" value="WH_DNA-bd_sf"/>
</dbReference>
<dbReference type="GO" id="GO:0000976">
    <property type="term" value="F:transcription cis-regulatory region binding"/>
    <property type="evidence" value="ECO:0007669"/>
    <property type="project" value="TreeGrafter"/>
</dbReference>
<dbReference type="EMBL" id="JTKH01000023">
    <property type="protein sequence ID" value="KII77067.1"/>
    <property type="molecule type" value="Genomic_DNA"/>
</dbReference>
<evidence type="ECO:0000256" key="2">
    <source>
        <dbReference type="ARBA" id="ARBA00023015"/>
    </source>
</evidence>
<dbReference type="PANTHER" id="PTHR30126">
    <property type="entry name" value="HTH-TYPE TRANSCRIPTIONAL REGULATOR"/>
    <property type="match status" value="1"/>
</dbReference>
<keyword evidence="4" id="KW-0804">Transcription</keyword>
<evidence type="ECO:0000256" key="1">
    <source>
        <dbReference type="ARBA" id="ARBA00009437"/>
    </source>
</evidence>
<organism evidence="6 7">
    <name type="scientific">Vibrio renipiscarius</name>
    <dbReference type="NCBI Taxonomy" id="1461322"/>
    <lineage>
        <taxon>Bacteria</taxon>
        <taxon>Pseudomonadati</taxon>
        <taxon>Pseudomonadota</taxon>
        <taxon>Gammaproteobacteria</taxon>
        <taxon>Vibrionales</taxon>
        <taxon>Vibrionaceae</taxon>
        <taxon>Vibrio</taxon>
    </lineage>
</organism>
<keyword evidence="2" id="KW-0805">Transcription regulation</keyword>
<dbReference type="OrthoDB" id="196624at2"/>
<dbReference type="InterPro" id="IPR005119">
    <property type="entry name" value="LysR_subst-bd"/>
</dbReference>
<comment type="similarity">
    <text evidence="1">Belongs to the LysR transcriptional regulatory family.</text>
</comment>
<evidence type="ECO:0000256" key="4">
    <source>
        <dbReference type="ARBA" id="ARBA00023163"/>
    </source>
</evidence>
<dbReference type="InterPro" id="IPR036388">
    <property type="entry name" value="WH-like_DNA-bd_sf"/>
</dbReference>
<dbReference type="PANTHER" id="PTHR30126:SF91">
    <property type="entry name" value="LYSR FAMILY TRANSCRIPTIONAL REGULATOR"/>
    <property type="match status" value="1"/>
</dbReference>
<dbReference type="Pfam" id="PF03466">
    <property type="entry name" value="LysR_substrate"/>
    <property type="match status" value="1"/>
</dbReference>
<protein>
    <submittedName>
        <fullName evidence="6">LysR family transcriptional regulator</fullName>
    </submittedName>
</protein>
<evidence type="ECO:0000313" key="6">
    <source>
        <dbReference type="EMBL" id="KII77067.1"/>
    </source>
</evidence>
<feature type="domain" description="HTH lysR-type" evidence="5">
    <location>
        <begin position="2"/>
        <end position="59"/>
    </location>
</feature>
<dbReference type="Gene3D" id="1.10.10.10">
    <property type="entry name" value="Winged helix-like DNA-binding domain superfamily/Winged helix DNA-binding domain"/>
    <property type="match status" value="1"/>
</dbReference>
<sequence>MFSIEQLEAFVTTVEQGSFSAAARKLKKVQSAISQHVMNIEIDCGFELFDRSSRYPKLTLHGQRLLPYAKASLIQHQRLLNCALHLEHIEFQDITLAVDEGIPMTQLSAALNAVCARYPTLRFECLTASSIDIIALVKQQRATMGIMFNEVSLDDNLDFEGLGSVEFDVYVASHHALAQETVPHLDMLRLHRQIVIRSKSSEMSSFQHAHSPEVWFADSHYILLELISSGFGWGMLPKHIAQPALSSGKLIQLRSQFENLSWHANIDVIQHQTVSHCPAHTFMRQQLRLLLNAEKQI</sequence>
<dbReference type="PROSITE" id="PS50931">
    <property type="entry name" value="HTH_LYSR"/>
    <property type="match status" value="1"/>
</dbReference>
<comment type="caution">
    <text evidence="6">The sequence shown here is derived from an EMBL/GenBank/DDBJ whole genome shotgun (WGS) entry which is preliminary data.</text>
</comment>
<evidence type="ECO:0000313" key="7">
    <source>
        <dbReference type="Proteomes" id="UP000031672"/>
    </source>
</evidence>
<dbReference type="CDD" id="cd05466">
    <property type="entry name" value="PBP2_LTTR_substrate"/>
    <property type="match status" value="1"/>
</dbReference>
<dbReference type="AlphaFoldDB" id="A0A0C2NSQ8"/>
<proteinExistence type="inferred from homology"/>
<dbReference type="GO" id="GO:0003700">
    <property type="term" value="F:DNA-binding transcription factor activity"/>
    <property type="evidence" value="ECO:0007669"/>
    <property type="project" value="InterPro"/>
</dbReference>
<accession>A0A0C2NSB3</accession>
<keyword evidence="7" id="KW-1185">Reference proteome</keyword>
<dbReference type="InterPro" id="IPR000847">
    <property type="entry name" value="LysR_HTH_N"/>
</dbReference>
<dbReference type="RefSeq" id="WP_040991469.1">
    <property type="nucleotide sequence ID" value="NZ_JBFRUC010000002.1"/>
</dbReference>
<gene>
    <name evidence="6" type="ORF">OJ16_13210</name>
</gene>
<keyword evidence="3" id="KW-0238">DNA-binding</keyword>
<name>A0A0C2NSQ8_9VIBR</name>
<reference evidence="6 7" key="1">
    <citation type="submission" date="2014-11" db="EMBL/GenBank/DDBJ databases">
        <title>Draft Genome Sequence of Vibrio piscirenalis strains CECT 8603T and CECT 8604, two marine Gammaproteobacterium isolated from cultured gilthead sea bream (Sparus aurata).</title>
        <authorList>
            <person name="Arahal D.R."/>
            <person name="Rodrigo-Torres L."/>
            <person name="Lucena T."/>
            <person name="Pujalte M.J."/>
        </authorList>
    </citation>
    <scope>NUCLEOTIDE SEQUENCE [LARGE SCALE GENOMIC DNA]</scope>
    <source>
        <strain evidence="6 7">DCR 1-4-2</strain>
    </source>
</reference>
<accession>A0A0C2NSQ8</accession>
<dbReference type="Gene3D" id="3.40.190.290">
    <property type="match status" value="1"/>
</dbReference>
<dbReference type="Proteomes" id="UP000031672">
    <property type="component" value="Unassembled WGS sequence"/>
</dbReference>
<dbReference type="Pfam" id="PF00126">
    <property type="entry name" value="HTH_1"/>
    <property type="match status" value="1"/>
</dbReference>